<protein>
    <recommendedName>
        <fullName evidence="3">DUF2971 domain-containing protein</fullName>
    </recommendedName>
</protein>
<dbReference type="OrthoDB" id="4119964at2"/>
<dbReference type="RefSeq" id="WP_076878353.1">
    <property type="nucleotide sequence ID" value="NZ_MLCN01000023.1"/>
</dbReference>
<dbReference type="InterPro" id="IPR021352">
    <property type="entry name" value="DUF2971"/>
</dbReference>
<evidence type="ECO:0008006" key="3">
    <source>
        <dbReference type="Google" id="ProtNLM"/>
    </source>
</evidence>
<proteinExistence type="predicted"/>
<sequence length="281" mass="33638">MSYWLDEADFQYADDKYFYLYRHMSFQEYYLDSIVKQTLRFSSPLDFNDPFDCVFKINESPNANYFNGVLNRLKWSGSPAQRLQKRNTLKKSLMSIDGQKRFLKEHFEKFGVICLNHNPLNILMWSHYGDSHRGFLIELKFPKDRYQFCQNHFPPHPVIYSENYPVGRLDFFDIKTQQQMFCQKSIDWQYEKEYRLLASGFLDKADEQRVYTYPCDWLASVVVGCKCSEDNVKKITEIVSKFNLDNDKNIKLYRSIQSPDKFVVEVPQHPRLDPKLNKKRK</sequence>
<dbReference type="Pfam" id="PF11185">
    <property type="entry name" value="DUF2971"/>
    <property type="match status" value="1"/>
</dbReference>
<reference evidence="1 2" key="1">
    <citation type="submission" date="2016-10" db="EMBL/GenBank/DDBJ databases">
        <title>Draft Genome sequence of Alkanindiges sp. strain H1.</title>
        <authorList>
            <person name="Subhash Y."/>
            <person name="Lee S."/>
        </authorList>
    </citation>
    <scope>NUCLEOTIDE SEQUENCE [LARGE SCALE GENOMIC DNA]</scope>
    <source>
        <strain evidence="1 2">H1</strain>
    </source>
</reference>
<evidence type="ECO:0000313" key="1">
    <source>
        <dbReference type="EMBL" id="ONG39562.1"/>
    </source>
</evidence>
<dbReference type="Proteomes" id="UP000192132">
    <property type="component" value="Unassembled WGS sequence"/>
</dbReference>
<gene>
    <name evidence="1" type="ORF">BKE30_09435</name>
</gene>
<dbReference type="AlphaFoldDB" id="A0A1S8CTB6"/>
<evidence type="ECO:0000313" key="2">
    <source>
        <dbReference type="Proteomes" id="UP000192132"/>
    </source>
</evidence>
<dbReference type="EMBL" id="MLCN01000023">
    <property type="protein sequence ID" value="ONG39562.1"/>
    <property type="molecule type" value="Genomic_DNA"/>
</dbReference>
<comment type="caution">
    <text evidence="1">The sequence shown here is derived from an EMBL/GenBank/DDBJ whole genome shotgun (WGS) entry which is preliminary data.</text>
</comment>
<accession>A0A1S8CTB6</accession>
<organism evidence="1 2">
    <name type="scientific">Alkanindiges hydrocarboniclasticus</name>
    <dbReference type="NCBI Taxonomy" id="1907941"/>
    <lineage>
        <taxon>Bacteria</taxon>
        <taxon>Pseudomonadati</taxon>
        <taxon>Pseudomonadota</taxon>
        <taxon>Gammaproteobacteria</taxon>
        <taxon>Moraxellales</taxon>
        <taxon>Moraxellaceae</taxon>
        <taxon>Alkanindiges</taxon>
    </lineage>
</organism>
<dbReference type="STRING" id="1907941.BKE30_09435"/>
<name>A0A1S8CTB6_9GAMM</name>
<keyword evidence="2" id="KW-1185">Reference proteome</keyword>